<dbReference type="GO" id="GO:0050462">
    <property type="term" value="F:N-acetylneuraminate synthase activity"/>
    <property type="evidence" value="ECO:0007669"/>
    <property type="project" value="UniProtKB-EC"/>
</dbReference>
<name>V5E313_9GAMM</name>
<dbReference type="OrthoDB" id="9781701at2"/>
<dbReference type="EC" id="2.5.1.56" evidence="2"/>
<dbReference type="Gene3D" id="3.20.20.70">
    <property type="entry name" value="Aldolase class I"/>
    <property type="match status" value="1"/>
</dbReference>
<dbReference type="RefSeq" id="WP_023493186.1">
    <property type="nucleotide sequence ID" value="NZ_AYLO01000008.1"/>
</dbReference>
<protein>
    <submittedName>
        <fullName evidence="2">N-acetylneuraminate synthase</fullName>
        <ecNumber evidence="2">2.5.1.56</ecNumber>
    </submittedName>
</protein>
<dbReference type="PANTHER" id="PTHR42966">
    <property type="entry name" value="N-ACETYLNEURAMINATE SYNTHASE"/>
    <property type="match status" value="1"/>
</dbReference>
<dbReference type="GO" id="GO:0047444">
    <property type="term" value="F:N-acylneuraminate-9-phosphate synthase activity"/>
    <property type="evidence" value="ECO:0007669"/>
    <property type="project" value="TreeGrafter"/>
</dbReference>
<dbReference type="InterPro" id="IPR051690">
    <property type="entry name" value="PseI-like"/>
</dbReference>
<gene>
    <name evidence="2" type="ORF">MGMO_8c00880</name>
</gene>
<dbReference type="PATRIC" id="fig|1116472.3.peg.266"/>
<comment type="caution">
    <text evidence="2">The sequence shown here is derived from an EMBL/GenBank/DDBJ whole genome shotgun (WGS) entry which is preliminary data.</text>
</comment>
<dbReference type="EMBL" id="AYLO01000008">
    <property type="protein sequence ID" value="ESS73951.1"/>
    <property type="molecule type" value="Genomic_DNA"/>
</dbReference>
<dbReference type="SUPFAM" id="SSF51569">
    <property type="entry name" value="Aldolase"/>
    <property type="match status" value="1"/>
</dbReference>
<organism evidence="2 3">
    <name type="scientific">Methyloglobulus morosus KoM1</name>
    <dbReference type="NCBI Taxonomy" id="1116472"/>
    <lineage>
        <taxon>Bacteria</taxon>
        <taxon>Pseudomonadati</taxon>
        <taxon>Pseudomonadota</taxon>
        <taxon>Gammaproteobacteria</taxon>
        <taxon>Methylococcales</taxon>
        <taxon>Methylococcaceae</taxon>
        <taxon>Methyloglobulus</taxon>
    </lineage>
</organism>
<evidence type="ECO:0000313" key="2">
    <source>
        <dbReference type="EMBL" id="ESS73951.1"/>
    </source>
</evidence>
<dbReference type="AlphaFoldDB" id="V5E313"/>
<proteinExistence type="predicted"/>
<accession>V5E313</accession>
<dbReference type="GO" id="GO:0016051">
    <property type="term" value="P:carbohydrate biosynthetic process"/>
    <property type="evidence" value="ECO:0007669"/>
    <property type="project" value="InterPro"/>
</dbReference>
<feature type="domain" description="PseI/NeuA/B-like" evidence="1">
    <location>
        <begin position="41"/>
        <end position="277"/>
    </location>
</feature>
<dbReference type="PANTHER" id="PTHR42966:SF3">
    <property type="entry name" value="BLR5971 PROTEIN"/>
    <property type="match status" value="1"/>
</dbReference>
<dbReference type="InterPro" id="IPR013785">
    <property type="entry name" value="Aldolase_TIM"/>
</dbReference>
<dbReference type="InterPro" id="IPR013132">
    <property type="entry name" value="PseI/NeuA/B-like_N"/>
</dbReference>
<dbReference type="Pfam" id="PF03102">
    <property type="entry name" value="NeuB"/>
    <property type="match status" value="1"/>
</dbReference>
<dbReference type="STRING" id="1116472.MGMO_8c00880"/>
<dbReference type="Proteomes" id="UP000017842">
    <property type="component" value="Unassembled WGS sequence"/>
</dbReference>
<reference evidence="2 3" key="1">
    <citation type="journal article" date="2013" name="Genome Announc.">
        <title>Draft Genome Sequence of the Methanotrophic Gammaproteobacterium Methyloglobulus morosus DSM 22980 Strain KoM1.</title>
        <authorList>
            <person name="Poehlein A."/>
            <person name="Deutzmann J.S."/>
            <person name="Daniel R."/>
            <person name="Simeonova D.D."/>
        </authorList>
    </citation>
    <scope>NUCLEOTIDE SEQUENCE [LARGE SCALE GENOMIC DNA]</scope>
    <source>
        <strain evidence="2 3">KoM1</strain>
    </source>
</reference>
<dbReference type="eggNOG" id="COG2089">
    <property type="taxonomic scope" value="Bacteria"/>
</dbReference>
<evidence type="ECO:0000259" key="1">
    <source>
        <dbReference type="Pfam" id="PF03102"/>
    </source>
</evidence>
<keyword evidence="3" id="KW-1185">Reference proteome</keyword>
<evidence type="ECO:0000313" key="3">
    <source>
        <dbReference type="Proteomes" id="UP000017842"/>
    </source>
</evidence>
<sequence length="310" mass="34967">MNKIKNEVKVGYRWVGDQHPVYVIAEIGINHNGDIDNARRLIEGAAKAGCDAVKFQKRTPDLCVPPDQRDIKRDTPWGVMTYIEYRHKVEFNKAQYTQIDRICKDLKIDWFASCWDEEAVDFMEQFDPPCYKVASASLTDAALLKKKRSTKRPMIVSTGMSTMVEIEAAIELIRCENLLIAHSTSTYPCKTSELNLRMLHTLKTLYPNVPIGYSGHETGLAPTWAAVAMGACFVERHITLDRAMWGSDQAASVEISGLERLVSNIRDIESSLGDGIKKVYDSELGPKQKLRRVNTLELDESVDLKVWSIA</sequence>
<keyword evidence="2" id="KW-0808">Transferase</keyword>